<evidence type="ECO:0000313" key="3">
    <source>
        <dbReference type="Proteomes" id="UP001162155"/>
    </source>
</evidence>
<evidence type="ECO:0000256" key="1">
    <source>
        <dbReference type="SAM" id="SignalP"/>
    </source>
</evidence>
<dbReference type="AlphaFoldDB" id="A0A0Q0CCB0"/>
<dbReference type="EMBL" id="JAFFRZ010000001">
    <property type="protein sequence ID" value="MDH4620997.1"/>
    <property type="molecule type" value="Genomic_DNA"/>
</dbReference>
<dbReference type="Proteomes" id="UP001162155">
    <property type="component" value="Unassembled WGS sequence"/>
</dbReference>
<accession>A0A0Q0CCB0</accession>
<comment type="caution">
    <text evidence="2">The sequence shown here is derived from an EMBL/GenBank/DDBJ whole genome shotgun (WGS) entry which is preliminary data.</text>
</comment>
<dbReference type="InterPro" id="IPR011051">
    <property type="entry name" value="RmlC_Cupin_sf"/>
</dbReference>
<feature type="signal peptide" evidence="1">
    <location>
        <begin position="1"/>
        <end position="24"/>
    </location>
</feature>
<sequence>MKSLYTLALACAACAGMASANANANADVQSVPKESAQMTHSNGQLQPPVSYATLWADENGATHVGHCRLEGLEFKSYAPPAAPQWVGVSPDDIESIAYAVLPVGYVGNWHHAPGPQWVVTLQGQWSVETTDGSVLVQGPGEMQFNADTRSRPRPDDERVGHLTRTVGDQPNVQLIIKLKPGAADKRTNGSCAY</sequence>
<gene>
    <name evidence="2" type="ORF">JW322_04210</name>
</gene>
<dbReference type="CDD" id="cd07009">
    <property type="entry name" value="cupin_BLL0285-like"/>
    <property type="match status" value="1"/>
</dbReference>
<keyword evidence="1" id="KW-0732">Signal</keyword>
<proteinExistence type="predicted"/>
<evidence type="ECO:0000313" key="2">
    <source>
        <dbReference type="EMBL" id="MDH4620997.1"/>
    </source>
</evidence>
<dbReference type="SUPFAM" id="SSF51182">
    <property type="entry name" value="RmlC-like cupins"/>
    <property type="match status" value="1"/>
</dbReference>
<name>A0A0Q0CCB0_PSESX</name>
<dbReference type="RefSeq" id="WP_044310440.1">
    <property type="nucleotide sequence ID" value="NZ_JAFFRY010000049.1"/>
</dbReference>
<organism evidence="2 3">
    <name type="scientific">Pseudomonas syringae pv. papulans</name>
    <dbReference type="NCBI Taxonomy" id="83963"/>
    <lineage>
        <taxon>Bacteria</taxon>
        <taxon>Pseudomonadati</taxon>
        <taxon>Pseudomonadota</taxon>
        <taxon>Gammaproteobacteria</taxon>
        <taxon>Pseudomonadales</taxon>
        <taxon>Pseudomonadaceae</taxon>
        <taxon>Pseudomonas</taxon>
        <taxon>Pseudomonas syringae</taxon>
    </lineage>
</organism>
<feature type="chain" id="PRO_5043128740" evidence="1">
    <location>
        <begin position="25"/>
        <end position="193"/>
    </location>
</feature>
<reference evidence="2" key="1">
    <citation type="submission" date="2021-02" db="EMBL/GenBank/DDBJ databases">
        <title>Genome analysis of blister spot of apple pathogen from New York area.</title>
        <authorList>
            <person name="Kandel P."/>
            <person name="Hockett K.L."/>
            <person name="Santander R."/>
            <person name="Acimovic S."/>
        </authorList>
    </citation>
    <scope>NUCLEOTIDE SEQUENCE</scope>
    <source>
        <strain evidence="2">PSP1</strain>
    </source>
</reference>
<protein>
    <submittedName>
        <fullName evidence="2">Uncharacterized protein</fullName>
    </submittedName>
</protein>